<dbReference type="AlphaFoldDB" id="A0A8J2JDI4"/>
<accession>A0A8J2JDI4</accession>
<proteinExistence type="predicted"/>
<evidence type="ECO:0000313" key="1">
    <source>
        <dbReference type="EMBL" id="CAG7718150.1"/>
    </source>
</evidence>
<dbReference type="Proteomes" id="UP000708208">
    <property type="component" value="Unassembled WGS sequence"/>
</dbReference>
<reference evidence="1" key="1">
    <citation type="submission" date="2021-06" db="EMBL/GenBank/DDBJ databases">
        <authorList>
            <person name="Hodson N. C."/>
            <person name="Mongue J. A."/>
            <person name="Jaron S. K."/>
        </authorList>
    </citation>
    <scope>NUCLEOTIDE SEQUENCE</scope>
</reference>
<dbReference type="EMBL" id="CAJVCH010051217">
    <property type="protein sequence ID" value="CAG7718150.1"/>
    <property type="molecule type" value="Genomic_DNA"/>
</dbReference>
<dbReference type="OrthoDB" id="6419576at2759"/>
<sequence length="210" mass="22157">MARVAKVVDSGASSMINKWIDKVMDFALNQIPAGLIPIDPIKLPIVHPSLGINLNAQIFDVTLNGLNSVHRIGNANVETDVATMSALVTFEVGFANMNINASMEIITYIKLGPPVKISGNLGYGIATVVAKIGTGLASPHAELVSFKLKEIGNFTMQVDGLGTVLNGLAGQLTVLVFNALKEPIRQQAEISARDVISKALEESPPAPSMG</sequence>
<dbReference type="Pfam" id="PF16984">
    <property type="entry name" value="Grp7_allergen"/>
    <property type="match status" value="1"/>
</dbReference>
<keyword evidence="2" id="KW-1185">Reference proteome</keyword>
<name>A0A8J2JDI4_9HEXA</name>
<evidence type="ECO:0000313" key="2">
    <source>
        <dbReference type="Proteomes" id="UP000708208"/>
    </source>
</evidence>
<dbReference type="InterPro" id="IPR020234">
    <property type="entry name" value="Mite_allergen_group-7"/>
</dbReference>
<organism evidence="1 2">
    <name type="scientific">Allacma fusca</name>
    <dbReference type="NCBI Taxonomy" id="39272"/>
    <lineage>
        <taxon>Eukaryota</taxon>
        <taxon>Metazoa</taxon>
        <taxon>Ecdysozoa</taxon>
        <taxon>Arthropoda</taxon>
        <taxon>Hexapoda</taxon>
        <taxon>Collembola</taxon>
        <taxon>Symphypleona</taxon>
        <taxon>Sminthuridae</taxon>
        <taxon>Allacma</taxon>
    </lineage>
</organism>
<comment type="caution">
    <text evidence="1">The sequence shown here is derived from an EMBL/GenBank/DDBJ whole genome shotgun (WGS) entry which is preliminary data.</text>
</comment>
<gene>
    <name evidence="1" type="ORF">AFUS01_LOCUS7567</name>
</gene>
<protein>
    <submittedName>
        <fullName evidence="1">Uncharacterized protein</fullName>
    </submittedName>
</protein>